<keyword evidence="2" id="KW-1003">Cell membrane</keyword>
<proteinExistence type="predicted"/>
<evidence type="ECO:0000256" key="2">
    <source>
        <dbReference type="ARBA" id="ARBA00022475"/>
    </source>
</evidence>
<feature type="transmembrane region" description="Helical" evidence="6">
    <location>
        <begin position="223"/>
        <end position="247"/>
    </location>
</feature>
<dbReference type="Pfam" id="PF03706">
    <property type="entry name" value="LPG_synthase_TM"/>
    <property type="match status" value="1"/>
</dbReference>
<gene>
    <name evidence="7" type="ORF">HNP65_001732</name>
</gene>
<comment type="subcellular location">
    <subcellularLocation>
        <location evidence="1">Cell membrane</location>
        <topology evidence="1">Multi-pass membrane protein</topology>
    </subcellularLocation>
</comment>
<evidence type="ECO:0000256" key="4">
    <source>
        <dbReference type="ARBA" id="ARBA00022989"/>
    </source>
</evidence>
<keyword evidence="4 6" id="KW-1133">Transmembrane helix</keyword>
<dbReference type="PANTHER" id="PTHR37693">
    <property type="entry name" value="PHOSPHATIDYLGLYCEROL LYSYLTRANSFERASE"/>
    <property type="match status" value="1"/>
</dbReference>
<evidence type="ECO:0000256" key="6">
    <source>
        <dbReference type="SAM" id="Phobius"/>
    </source>
</evidence>
<dbReference type="InterPro" id="IPR022791">
    <property type="entry name" value="L-PG_synthase/AglD"/>
</dbReference>
<keyword evidence="5 6" id="KW-0472">Membrane</keyword>
<dbReference type="NCBIfam" id="TIGR00374">
    <property type="entry name" value="flippase-like domain"/>
    <property type="match status" value="1"/>
</dbReference>
<sequence>MSEANRSKKSIFRKVFISLIISFSMIILFQFFYSTQVSFLRDLLTIEFLISLFVLVIIYLIDTLRLSMLLKFFKYNLPFKETFKNIFFGKFISYITPMSIGGQPYQIYHLSKVGVKTEDATNIVISRTLEMSFVVLIIDILSIRPILSAYPKSFGLSLILTGFIVSFSISLLILIGFINKKFLEKILSFFGKFSREKLEREKIIEWIDSLHESIKILWVKNPWILILDIILYFVTILLYTYIFYIFVDKFSAIEYLYLLGIISLLNSVAYYIPTPGSSGGVEGTYQIVFSQILGPDVSIRIITVYRVVTFYIPLLLGSFFITKISTSERI</sequence>
<evidence type="ECO:0008006" key="9">
    <source>
        <dbReference type="Google" id="ProtNLM"/>
    </source>
</evidence>
<dbReference type="RefSeq" id="WP_184619857.1">
    <property type="nucleotide sequence ID" value="NZ_JACHEX010000005.1"/>
</dbReference>
<feature type="transmembrane region" description="Helical" evidence="6">
    <location>
        <begin position="299"/>
        <end position="321"/>
    </location>
</feature>
<evidence type="ECO:0000313" key="8">
    <source>
        <dbReference type="Proteomes" id="UP000555828"/>
    </source>
</evidence>
<comment type="caution">
    <text evidence="7">The sequence shown here is derived from an EMBL/GenBank/DDBJ whole genome shotgun (WGS) entry which is preliminary data.</text>
</comment>
<feature type="transmembrane region" description="Helical" evidence="6">
    <location>
        <begin position="120"/>
        <end position="142"/>
    </location>
</feature>
<evidence type="ECO:0000256" key="5">
    <source>
        <dbReference type="ARBA" id="ARBA00023136"/>
    </source>
</evidence>
<keyword evidence="3 6" id="KW-0812">Transmembrane</keyword>
<feature type="transmembrane region" description="Helical" evidence="6">
    <location>
        <begin position="82"/>
        <end position="100"/>
    </location>
</feature>
<dbReference type="GO" id="GO:0005886">
    <property type="term" value="C:plasma membrane"/>
    <property type="evidence" value="ECO:0007669"/>
    <property type="project" value="UniProtKB-SubCell"/>
</dbReference>
<feature type="transmembrane region" description="Helical" evidence="6">
    <location>
        <begin position="12"/>
        <end position="33"/>
    </location>
</feature>
<feature type="transmembrane region" description="Helical" evidence="6">
    <location>
        <begin position="254"/>
        <end position="272"/>
    </location>
</feature>
<keyword evidence="8" id="KW-1185">Reference proteome</keyword>
<evidence type="ECO:0000313" key="7">
    <source>
        <dbReference type="EMBL" id="MBB6063268.1"/>
    </source>
</evidence>
<feature type="transmembrane region" description="Helical" evidence="6">
    <location>
        <begin position="39"/>
        <end position="61"/>
    </location>
</feature>
<dbReference type="EMBL" id="JACHEX010000005">
    <property type="protein sequence ID" value="MBB6063268.1"/>
    <property type="molecule type" value="Genomic_DNA"/>
</dbReference>
<accession>A0A841GTQ3</accession>
<feature type="transmembrane region" description="Helical" evidence="6">
    <location>
        <begin position="154"/>
        <end position="178"/>
    </location>
</feature>
<dbReference type="AlphaFoldDB" id="A0A841GTQ3"/>
<name>A0A841GTQ3_9BACT</name>
<evidence type="ECO:0000256" key="1">
    <source>
        <dbReference type="ARBA" id="ARBA00004651"/>
    </source>
</evidence>
<dbReference type="PANTHER" id="PTHR37693:SF1">
    <property type="entry name" value="INTEGRAL MEMBRANE PROTEIN"/>
    <property type="match status" value="1"/>
</dbReference>
<protein>
    <recommendedName>
        <fullName evidence="9">Flippase-like domain-containing protein</fullName>
    </recommendedName>
</protein>
<organism evidence="7 8">
    <name type="scientific">Thermosipho japonicus</name>
    <dbReference type="NCBI Taxonomy" id="90323"/>
    <lineage>
        <taxon>Bacteria</taxon>
        <taxon>Thermotogati</taxon>
        <taxon>Thermotogota</taxon>
        <taxon>Thermotogae</taxon>
        <taxon>Thermotogales</taxon>
        <taxon>Fervidobacteriaceae</taxon>
        <taxon>Thermosipho</taxon>
    </lineage>
</organism>
<evidence type="ECO:0000256" key="3">
    <source>
        <dbReference type="ARBA" id="ARBA00022692"/>
    </source>
</evidence>
<dbReference type="Proteomes" id="UP000555828">
    <property type="component" value="Unassembled WGS sequence"/>
</dbReference>
<reference evidence="7 8" key="1">
    <citation type="submission" date="2020-08" db="EMBL/GenBank/DDBJ databases">
        <title>Genomic Encyclopedia of Type Strains, Phase IV (KMG-IV): sequencing the most valuable type-strain genomes for metagenomic binning, comparative biology and taxonomic classification.</title>
        <authorList>
            <person name="Goeker M."/>
        </authorList>
    </citation>
    <scope>NUCLEOTIDE SEQUENCE [LARGE SCALE GENOMIC DNA]</scope>
    <source>
        <strain evidence="7 8">DSM 13481</strain>
    </source>
</reference>